<evidence type="ECO:0000313" key="3">
    <source>
        <dbReference type="EMBL" id="ROT39945.1"/>
    </source>
</evidence>
<feature type="region of interest" description="Disordered" evidence="1">
    <location>
        <begin position="527"/>
        <end position="548"/>
    </location>
</feature>
<keyword evidence="2" id="KW-1133">Transmembrane helix</keyword>
<reference evidence="3 4" key="1">
    <citation type="journal article" date="2018" name="Mol. Ecol.">
        <title>The obligate alkalophilic soda-lake fungus Sodiomyces alkalinus has shifted to a protein diet.</title>
        <authorList>
            <person name="Grum-Grzhimaylo A.A."/>
            <person name="Falkoski D.L."/>
            <person name="van den Heuvel J."/>
            <person name="Valero-Jimenez C.A."/>
            <person name="Min B."/>
            <person name="Choi I.G."/>
            <person name="Lipzen A."/>
            <person name="Daum C.G."/>
            <person name="Aanen D.K."/>
            <person name="Tsang A."/>
            <person name="Henrissat B."/>
            <person name="Bilanenko E.N."/>
            <person name="de Vries R.P."/>
            <person name="van Kan J.A.L."/>
            <person name="Grigoriev I.V."/>
            <person name="Debets A.J.M."/>
        </authorList>
    </citation>
    <scope>NUCLEOTIDE SEQUENCE [LARGE SCALE GENOMIC DNA]</scope>
    <source>
        <strain evidence="3 4">F11</strain>
    </source>
</reference>
<proteinExistence type="predicted"/>
<protein>
    <submittedName>
        <fullName evidence="3">Uncharacterized protein</fullName>
    </submittedName>
</protein>
<evidence type="ECO:0000313" key="4">
    <source>
        <dbReference type="Proteomes" id="UP000272025"/>
    </source>
</evidence>
<evidence type="ECO:0000256" key="1">
    <source>
        <dbReference type="SAM" id="MobiDB-lite"/>
    </source>
</evidence>
<name>A0A3N2Q006_SODAK</name>
<dbReference type="OrthoDB" id="422736at2759"/>
<dbReference type="EMBL" id="ML119053">
    <property type="protein sequence ID" value="ROT39945.1"/>
    <property type="molecule type" value="Genomic_DNA"/>
</dbReference>
<dbReference type="AlphaFoldDB" id="A0A3N2Q006"/>
<feature type="transmembrane region" description="Helical" evidence="2">
    <location>
        <begin position="63"/>
        <end position="82"/>
    </location>
</feature>
<keyword evidence="2" id="KW-0812">Transmembrane</keyword>
<dbReference type="RefSeq" id="XP_028467751.1">
    <property type="nucleotide sequence ID" value="XM_028606796.1"/>
</dbReference>
<organism evidence="3 4">
    <name type="scientific">Sodiomyces alkalinus (strain CBS 110278 / VKM F-3762 / F11)</name>
    <name type="common">Alkaliphilic filamentous fungus</name>
    <dbReference type="NCBI Taxonomy" id="1314773"/>
    <lineage>
        <taxon>Eukaryota</taxon>
        <taxon>Fungi</taxon>
        <taxon>Dikarya</taxon>
        <taxon>Ascomycota</taxon>
        <taxon>Pezizomycotina</taxon>
        <taxon>Sordariomycetes</taxon>
        <taxon>Hypocreomycetidae</taxon>
        <taxon>Glomerellales</taxon>
        <taxon>Plectosphaerellaceae</taxon>
        <taxon>Sodiomyces</taxon>
    </lineage>
</organism>
<dbReference type="CDD" id="cd22997">
    <property type="entry name" value="GT_LH"/>
    <property type="match status" value="1"/>
</dbReference>
<keyword evidence="4" id="KW-1185">Reference proteome</keyword>
<dbReference type="GeneID" id="39575274"/>
<feature type="region of interest" description="Disordered" evidence="1">
    <location>
        <begin position="1"/>
        <end position="47"/>
    </location>
</feature>
<evidence type="ECO:0000256" key="2">
    <source>
        <dbReference type="SAM" id="Phobius"/>
    </source>
</evidence>
<feature type="compositionally biased region" description="Polar residues" evidence="1">
    <location>
        <begin position="1"/>
        <end position="34"/>
    </location>
</feature>
<dbReference type="PANTHER" id="PTHR36587:SF2">
    <property type="entry name" value="EXPRESSION SITE-ASSOCIATED GENE 3 (ESAG3)-LIKE PROTEIN"/>
    <property type="match status" value="1"/>
</dbReference>
<keyword evidence="2" id="KW-0472">Membrane</keyword>
<sequence>MAVNGPPSSRTRLPNWSDSDSGFNPNAWSNTSTFAEPDGQNGAPTGVTSSCKPRRLLYRSARCTNMLGLACVFFVVFVLYYYSMANDPLPGSIAGGIVTKDLFETIHVPSYADDPGGKRRLRVVMPADGPALNLCKVIMSAVALGYPMPTILNWRGEFNRPDWQFAGSHIAKLESLLVIIETLLGQEPEDADEEDLILLVDAYDIWFQLPPSVLIERFHQLNREADERNRREWEALAADFPVPPPKQSIIVTTAKDCHPSWDSGSEPNYAHWPESPLPSDLYGEDTDRVFFFADPARKHRKVRPRCVNSGLIMGTMGSLRQALRRCKEKVDETAMRGRQLWSDQALIGEVMGDQMLWREWMRSLAATWNGTAAEARLDALAPETRAIAQAAVRDGKKKQFEFGIGLDYNFTTIPPTCSAEEDGHFVVIGDEKALARASARAGVPDGVRVRGIPPELKDSKGPVPGKKWDEVPLYTDFYFGLSPVGIHHNAYINGLKPWRLENWWNMTWFYPHLRDLVVEHLKPVAVKEQEQGQGQGQGQGQTPLARLPPLGKHGKETVYYAPRADAEKKTVRIFEPSREFTPVDWDGVCQKGNQPWHKKIFGDDKGPLEL</sequence>
<accession>A0A3N2Q006</accession>
<dbReference type="PANTHER" id="PTHR36587">
    <property type="entry name" value="EXPRESSION SITE-ASSOCIATED GENE 3 (ESAG3)-LIKE PROTEIN"/>
    <property type="match status" value="1"/>
</dbReference>
<gene>
    <name evidence="3" type="ORF">SODALDRAFT_142057</name>
</gene>
<dbReference type="Proteomes" id="UP000272025">
    <property type="component" value="Unassembled WGS sequence"/>
</dbReference>